<dbReference type="GO" id="GO:0005524">
    <property type="term" value="F:ATP binding"/>
    <property type="evidence" value="ECO:0007669"/>
    <property type="project" value="UniProtKB-KW"/>
</dbReference>
<keyword evidence="13" id="KW-1185">Reference proteome</keyword>
<evidence type="ECO:0000256" key="2">
    <source>
        <dbReference type="ARBA" id="ARBA00022692"/>
    </source>
</evidence>
<evidence type="ECO:0000313" key="13">
    <source>
        <dbReference type="Proteomes" id="UP000595198"/>
    </source>
</evidence>
<feature type="transmembrane region" description="Helical" evidence="8">
    <location>
        <begin position="55"/>
        <end position="77"/>
    </location>
</feature>
<dbReference type="Pfam" id="PF00005">
    <property type="entry name" value="ABC_tran"/>
    <property type="match status" value="1"/>
</dbReference>
<dbReference type="AlphaFoldDB" id="A0AB37GDQ9"/>
<feature type="domain" description="ABC transmembrane type-1" evidence="9">
    <location>
        <begin position="20"/>
        <end position="298"/>
    </location>
</feature>
<dbReference type="InterPro" id="IPR036640">
    <property type="entry name" value="ABC1_TM_sf"/>
</dbReference>
<evidence type="ECO:0000256" key="3">
    <source>
        <dbReference type="ARBA" id="ARBA00022741"/>
    </source>
</evidence>
<feature type="region of interest" description="Disordered" evidence="7">
    <location>
        <begin position="311"/>
        <end position="343"/>
    </location>
</feature>
<sequence length="516" mass="54584">MAPVDPKLFKLSAPAWRWVIFAGALTAASTGATIALGLAIGTITAQVLGEATPNWTLFALIATAAVLVRVACSYALVRFGQSAGARVATDLRSRALRALALRDPRTVDTAHWRALLSVGLDGVAVYVAEFLPALVAAALATPMALVAVAWLDLPSVAIAVVTLPLIPLFMWLVGRLTEGRTERRLADIGTVRGQILDLVIGLPTLKAHNMADTPSEEIKRLSTRHRKSTMEVLRIAFLSASVLEFLTTLSIALIAVGIGFRLLGGHMTLATGLAVLIIAPEIYGPVRQVGQKFHAAQDGVVAATEVTELLDKDAGQTPNSTDTTSETVEEVAEGTSSSSVHSAPTVVFERLSAPGRDGVRPSELSAIAQPGTVTVLAGPNGVGKTTALLAVAGIVHEGLEGSVTIRDGQRILRDQDLLRRIAWLPQRPVLDAATVGDNSRRSLGQRQREALRRELADDTRDLVLLDEPTAHLDADSAQSVIRLLHARARRGATVIATSHDPLLIAAADGVVEVQSR</sequence>
<evidence type="ECO:0000256" key="5">
    <source>
        <dbReference type="ARBA" id="ARBA00022989"/>
    </source>
</evidence>
<dbReference type="Proteomes" id="UP000595198">
    <property type="component" value="Chromosome"/>
</dbReference>
<dbReference type="SUPFAM" id="SSF52540">
    <property type="entry name" value="P-loop containing nucleoside triphosphate hydrolases"/>
    <property type="match status" value="1"/>
</dbReference>
<dbReference type="InterPro" id="IPR011527">
    <property type="entry name" value="ABC1_TM_dom"/>
</dbReference>
<keyword evidence="2 8" id="KW-0812">Transmembrane</keyword>
<feature type="transmembrane region" description="Helical" evidence="8">
    <location>
        <begin position="232"/>
        <end position="256"/>
    </location>
</feature>
<dbReference type="PANTHER" id="PTHR24221">
    <property type="entry name" value="ATP-BINDING CASSETTE SUB-FAMILY B"/>
    <property type="match status" value="1"/>
</dbReference>
<evidence type="ECO:0000256" key="1">
    <source>
        <dbReference type="ARBA" id="ARBA00004651"/>
    </source>
</evidence>
<dbReference type="Pfam" id="PF00664">
    <property type="entry name" value="ABC_membrane"/>
    <property type="match status" value="1"/>
</dbReference>
<evidence type="ECO:0000256" key="8">
    <source>
        <dbReference type="SAM" id="Phobius"/>
    </source>
</evidence>
<gene>
    <name evidence="10" type="ORF">I6G95_00585</name>
    <name evidence="11" type="ORF">I6H48_01170</name>
</gene>
<evidence type="ECO:0000256" key="7">
    <source>
        <dbReference type="SAM" id="MobiDB-lite"/>
    </source>
</evidence>
<dbReference type="PANTHER" id="PTHR24221:SF590">
    <property type="entry name" value="COMPONENT LINKED WITH THE ASSEMBLY OF CYTOCHROME' TRANSPORT TRANSMEMBRANE ATP-BINDING PROTEIN ABC TRANSPORTER CYDD-RELATED"/>
    <property type="match status" value="1"/>
</dbReference>
<dbReference type="Proteomes" id="UP000594774">
    <property type="component" value="Chromosome"/>
</dbReference>
<evidence type="ECO:0000256" key="6">
    <source>
        <dbReference type="ARBA" id="ARBA00023136"/>
    </source>
</evidence>
<dbReference type="Gene3D" id="1.20.1560.10">
    <property type="entry name" value="ABC transporter type 1, transmembrane domain"/>
    <property type="match status" value="1"/>
</dbReference>
<keyword evidence="3" id="KW-0547">Nucleotide-binding</keyword>
<dbReference type="InterPro" id="IPR003959">
    <property type="entry name" value="ATPase_AAA_core"/>
</dbReference>
<organism evidence="10 12">
    <name type="scientific">Corynebacterium amycolatum</name>
    <dbReference type="NCBI Taxonomy" id="43765"/>
    <lineage>
        <taxon>Bacteria</taxon>
        <taxon>Bacillati</taxon>
        <taxon>Actinomycetota</taxon>
        <taxon>Actinomycetes</taxon>
        <taxon>Mycobacteriales</taxon>
        <taxon>Corynebacteriaceae</taxon>
        <taxon>Corynebacterium</taxon>
    </lineage>
</organism>
<dbReference type="GO" id="GO:0016887">
    <property type="term" value="F:ATP hydrolysis activity"/>
    <property type="evidence" value="ECO:0007669"/>
    <property type="project" value="InterPro"/>
</dbReference>
<dbReference type="Gene3D" id="3.40.50.300">
    <property type="entry name" value="P-loop containing nucleotide triphosphate hydrolases"/>
    <property type="match status" value="2"/>
</dbReference>
<dbReference type="InterPro" id="IPR003593">
    <property type="entry name" value="AAA+_ATPase"/>
</dbReference>
<dbReference type="SUPFAM" id="SSF90123">
    <property type="entry name" value="ABC transporter transmembrane region"/>
    <property type="match status" value="1"/>
</dbReference>
<evidence type="ECO:0000313" key="11">
    <source>
        <dbReference type="EMBL" id="QQB82902.1"/>
    </source>
</evidence>
<dbReference type="InterPro" id="IPR003439">
    <property type="entry name" value="ABC_transporter-like_ATP-bd"/>
</dbReference>
<dbReference type="PROSITE" id="PS50929">
    <property type="entry name" value="ABC_TM1F"/>
    <property type="match status" value="1"/>
</dbReference>
<proteinExistence type="predicted"/>
<keyword evidence="6 8" id="KW-0472">Membrane</keyword>
<protein>
    <submittedName>
        <fullName evidence="10">AAA family ATPase</fullName>
    </submittedName>
</protein>
<feature type="transmembrane region" description="Helical" evidence="8">
    <location>
        <begin position="123"/>
        <end position="150"/>
    </location>
</feature>
<dbReference type="RefSeq" id="WP_083280629.1">
    <property type="nucleotide sequence ID" value="NZ_CP065628.1"/>
</dbReference>
<name>A0AB37GDQ9_CORAY</name>
<accession>A0AB37GDQ9</accession>
<evidence type="ECO:0000313" key="10">
    <source>
        <dbReference type="EMBL" id="QPR31025.1"/>
    </source>
</evidence>
<feature type="transmembrane region" description="Helical" evidence="8">
    <location>
        <begin position="156"/>
        <end position="174"/>
    </location>
</feature>
<dbReference type="SMART" id="SM00382">
    <property type="entry name" value="AAA"/>
    <property type="match status" value="1"/>
</dbReference>
<feature type="transmembrane region" description="Helical" evidence="8">
    <location>
        <begin position="18"/>
        <end position="43"/>
    </location>
</feature>
<dbReference type="GO" id="GO:0005886">
    <property type="term" value="C:plasma membrane"/>
    <property type="evidence" value="ECO:0007669"/>
    <property type="project" value="UniProtKB-SubCell"/>
</dbReference>
<evidence type="ECO:0000256" key="4">
    <source>
        <dbReference type="ARBA" id="ARBA00022840"/>
    </source>
</evidence>
<dbReference type="EMBL" id="CP066023">
    <property type="protein sequence ID" value="QQB82902.1"/>
    <property type="molecule type" value="Genomic_DNA"/>
</dbReference>
<evidence type="ECO:0000313" key="12">
    <source>
        <dbReference type="Proteomes" id="UP000594774"/>
    </source>
</evidence>
<dbReference type="CDD" id="cd18584">
    <property type="entry name" value="ABC_6TM_AarD_CydD"/>
    <property type="match status" value="1"/>
</dbReference>
<dbReference type="InterPro" id="IPR039421">
    <property type="entry name" value="Type_1_exporter"/>
</dbReference>
<comment type="subcellular location">
    <subcellularLocation>
        <location evidence="1">Cell membrane</location>
        <topology evidence="1">Multi-pass membrane protein</topology>
    </subcellularLocation>
</comment>
<keyword evidence="4" id="KW-0067">ATP-binding</keyword>
<keyword evidence="5 8" id="KW-1133">Transmembrane helix</keyword>
<dbReference type="GO" id="GO:0140359">
    <property type="term" value="F:ABC-type transporter activity"/>
    <property type="evidence" value="ECO:0007669"/>
    <property type="project" value="InterPro"/>
</dbReference>
<dbReference type="InterPro" id="IPR027417">
    <property type="entry name" value="P-loop_NTPase"/>
</dbReference>
<dbReference type="EMBL" id="CP065628">
    <property type="protein sequence ID" value="QPR31025.1"/>
    <property type="molecule type" value="Genomic_DNA"/>
</dbReference>
<dbReference type="Pfam" id="PF13304">
    <property type="entry name" value="AAA_21"/>
    <property type="match status" value="1"/>
</dbReference>
<evidence type="ECO:0000259" key="9">
    <source>
        <dbReference type="PROSITE" id="PS50929"/>
    </source>
</evidence>
<reference evidence="12 13" key="1">
    <citation type="submission" date="2020-12" db="EMBL/GenBank/DDBJ databases">
        <title>FDA dAtabase for Regulatory Grade micrObial Sequences (FDA-ARGOS): Supporting development and validation of Infectious Disease Dx tests.</title>
        <authorList>
            <person name="Sproer C."/>
            <person name="Gronow S."/>
            <person name="Severitt S."/>
            <person name="Schroder I."/>
            <person name="Tallon L."/>
            <person name="Sadzewicz L."/>
            <person name="Zhao X."/>
            <person name="Boylan J."/>
            <person name="Ott S."/>
            <person name="Bowen H."/>
            <person name="Vavikolanu K."/>
            <person name="Mehta A."/>
            <person name="Aluvathingal J."/>
            <person name="Nadendla S."/>
            <person name="Lowell S."/>
            <person name="Myers T."/>
            <person name="Yan Y."/>
            <person name="Sichtig H."/>
        </authorList>
    </citation>
    <scope>NUCLEOTIDE SEQUENCE [LARGE SCALE GENOMIC DNA]</scope>
    <source>
        <strain evidence="10 12">FDAARGOS_938</strain>
        <strain evidence="11 13">FDAARGOS_991</strain>
    </source>
</reference>